<dbReference type="AlphaFoldDB" id="M6FI51"/>
<dbReference type="EMBL" id="AFJM02000040">
    <property type="protein sequence ID" value="EMM72458.1"/>
    <property type="molecule type" value="Genomic_DNA"/>
</dbReference>
<evidence type="ECO:0000313" key="1">
    <source>
        <dbReference type="EMBL" id="EMM72458.1"/>
    </source>
</evidence>
<gene>
    <name evidence="1" type="ORF">LEP1GSC038_3246</name>
</gene>
<proteinExistence type="predicted"/>
<accession>M6FI51</accession>
<name>M6FI51_9LEPT</name>
<comment type="caution">
    <text evidence="1">The sequence shown here is derived from an EMBL/GenBank/DDBJ whole genome shotgun (WGS) entry which is preliminary data.</text>
</comment>
<organism evidence="1 2">
    <name type="scientific">Leptospira weilii str. 2006001855</name>
    <dbReference type="NCBI Taxonomy" id="996804"/>
    <lineage>
        <taxon>Bacteria</taxon>
        <taxon>Pseudomonadati</taxon>
        <taxon>Spirochaetota</taxon>
        <taxon>Spirochaetia</taxon>
        <taxon>Leptospirales</taxon>
        <taxon>Leptospiraceae</taxon>
        <taxon>Leptospira</taxon>
    </lineage>
</organism>
<protein>
    <submittedName>
        <fullName evidence="1">Uncharacterized protein</fullName>
    </submittedName>
</protein>
<evidence type="ECO:0000313" key="2">
    <source>
        <dbReference type="Proteomes" id="UP000012101"/>
    </source>
</evidence>
<dbReference type="Proteomes" id="UP000012101">
    <property type="component" value="Unassembled WGS sequence"/>
</dbReference>
<reference evidence="1 2" key="1">
    <citation type="submission" date="2013-01" db="EMBL/GenBank/DDBJ databases">
        <authorList>
            <person name="Harkins D.M."/>
            <person name="Durkin A.S."/>
            <person name="Brinkac L.M."/>
            <person name="Haft D.H."/>
            <person name="Selengut J.D."/>
            <person name="Sanka R."/>
            <person name="DePew J."/>
            <person name="Purushe J."/>
            <person name="Hospenthal D.R."/>
            <person name="Murray C.K."/>
            <person name="Pimentel G."/>
            <person name="Wasfy M."/>
            <person name="Vinetz J.M."/>
            <person name="Sutton G.G."/>
            <person name="Nierman W.C."/>
            <person name="Fouts D.E."/>
        </authorList>
    </citation>
    <scope>NUCLEOTIDE SEQUENCE [LARGE SCALE GENOMIC DNA]</scope>
    <source>
        <strain evidence="1 2">2006001855</strain>
    </source>
</reference>
<sequence>MKKEGKIRRETLPVIGHFTDKTRSCSIPDLALRKGAYESFFKFGV</sequence>